<dbReference type="EMBL" id="MEIP01000011">
    <property type="protein sequence ID" value="PIT49137.1"/>
    <property type="molecule type" value="Genomic_DNA"/>
</dbReference>
<feature type="transmembrane region" description="Helical" evidence="1">
    <location>
        <begin position="76"/>
        <end position="97"/>
    </location>
</feature>
<sequence>MPKKKAEKKSNTNSDLQLKLQKEHYRYLLISSFFKTLRCFFICAGITGCVYFLAGKTTIANLSAIVTTSTEKVSNVYKYVIIVLFILLIFAVLWAIIERQLRKRKVIEMSERIVSLEKLIDKNRSSSYLNKDGSTRKEDKRDV</sequence>
<organism evidence="2 3">
    <name type="scientific">Snodgrassella alvi</name>
    <dbReference type="NCBI Taxonomy" id="1196083"/>
    <lineage>
        <taxon>Bacteria</taxon>
        <taxon>Pseudomonadati</taxon>
        <taxon>Pseudomonadota</taxon>
        <taxon>Betaproteobacteria</taxon>
        <taxon>Neisseriales</taxon>
        <taxon>Neisseriaceae</taxon>
        <taxon>Snodgrassella</taxon>
    </lineage>
</organism>
<feature type="transmembrane region" description="Helical" evidence="1">
    <location>
        <begin position="27"/>
        <end position="54"/>
    </location>
</feature>
<protein>
    <submittedName>
        <fullName evidence="2">Uncharacterized protein</fullName>
    </submittedName>
</protein>
<evidence type="ECO:0000256" key="1">
    <source>
        <dbReference type="SAM" id="Phobius"/>
    </source>
</evidence>
<accession>A0A2N9XLD2</accession>
<dbReference type="RefSeq" id="WP_100138848.1">
    <property type="nucleotide sequence ID" value="NZ_MEIP01000011.1"/>
</dbReference>
<evidence type="ECO:0000313" key="3">
    <source>
        <dbReference type="Proteomes" id="UP000229970"/>
    </source>
</evidence>
<comment type="caution">
    <text evidence="2">The sequence shown here is derived from an EMBL/GenBank/DDBJ whole genome shotgun (WGS) entry which is preliminary data.</text>
</comment>
<gene>
    <name evidence="2" type="ORF">BHC46_02545</name>
</gene>
<keyword evidence="1" id="KW-0812">Transmembrane</keyword>
<dbReference type="AlphaFoldDB" id="A0A2N9XLD2"/>
<proteinExistence type="predicted"/>
<name>A0A2N9XLD2_9NEIS</name>
<keyword evidence="1" id="KW-1133">Transmembrane helix</keyword>
<evidence type="ECO:0000313" key="2">
    <source>
        <dbReference type="EMBL" id="PIT49137.1"/>
    </source>
</evidence>
<keyword evidence="1" id="KW-0472">Membrane</keyword>
<reference evidence="2 3" key="1">
    <citation type="journal article" date="2017" name="MBio">
        <title>Type VI secretion-mediated competition in the bee gut microbiome.</title>
        <authorList>
            <person name="Steele M.I."/>
            <person name="Kwong W.K."/>
            <person name="Powell J.E."/>
            <person name="Whiteley M."/>
            <person name="Moran N.A."/>
        </authorList>
    </citation>
    <scope>NUCLEOTIDE SEQUENCE [LARGE SCALE GENOMIC DNA]</scope>
    <source>
        <strain evidence="2 3">Ruf1-X</strain>
    </source>
</reference>
<dbReference type="Proteomes" id="UP000229970">
    <property type="component" value="Unassembled WGS sequence"/>
</dbReference>